<gene>
    <name evidence="1" type="ORF">EURHEDRAFT_411852</name>
</gene>
<keyword evidence="2" id="KW-1185">Reference proteome</keyword>
<reference evidence="2" key="1">
    <citation type="journal article" date="2014" name="Nat. Commun.">
        <title>Genomic adaptations of the halophilic Dead Sea filamentous fungus Eurotium rubrum.</title>
        <authorList>
            <person name="Kis-Papo T."/>
            <person name="Weig A.R."/>
            <person name="Riley R."/>
            <person name="Persoh D."/>
            <person name="Salamov A."/>
            <person name="Sun H."/>
            <person name="Lipzen A."/>
            <person name="Wasser S.P."/>
            <person name="Rambold G."/>
            <person name="Grigoriev I.V."/>
            <person name="Nevo E."/>
        </authorList>
    </citation>
    <scope>NUCLEOTIDE SEQUENCE [LARGE SCALE GENOMIC DNA]</scope>
    <source>
        <strain evidence="2">CBS 135680</strain>
    </source>
</reference>
<organism evidence="1 2">
    <name type="scientific">Aspergillus ruber (strain CBS 135680)</name>
    <dbReference type="NCBI Taxonomy" id="1388766"/>
    <lineage>
        <taxon>Eukaryota</taxon>
        <taxon>Fungi</taxon>
        <taxon>Dikarya</taxon>
        <taxon>Ascomycota</taxon>
        <taxon>Pezizomycotina</taxon>
        <taxon>Eurotiomycetes</taxon>
        <taxon>Eurotiomycetidae</taxon>
        <taxon>Eurotiales</taxon>
        <taxon>Aspergillaceae</taxon>
        <taxon>Aspergillus</taxon>
        <taxon>Aspergillus subgen. Aspergillus</taxon>
    </lineage>
</organism>
<dbReference type="EMBL" id="KK088421">
    <property type="protein sequence ID" value="EYE95572.1"/>
    <property type="molecule type" value="Genomic_DNA"/>
</dbReference>
<name>A0A017SF71_ASPRC</name>
<evidence type="ECO:0000313" key="1">
    <source>
        <dbReference type="EMBL" id="EYE95572.1"/>
    </source>
</evidence>
<dbReference type="GeneID" id="63696871"/>
<accession>A0A017SF71</accession>
<dbReference type="AlphaFoldDB" id="A0A017SF71"/>
<protein>
    <submittedName>
        <fullName evidence="1">Uncharacterized protein</fullName>
    </submittedName>
</protein>
<proteinExistence type="predicted"/>
<dbReference type="RefSeq" id="XP_040639260.1">
    <property type="nucleotide sequence ID" value="XM_040781747.1"/>
</dbReference>
<sequence>MSSSLFFPRFDILVDGYNSLDRKIDSVLSAIPCPFQLQALIFGCPIHNFKNQTIWHLHLLSRSVSARYMHRMLG</sequence>
<dbReference type="Proteomes" id="UP000019804">
    <property type="component" value="Unassembled WGS sequence"/>
</dbReference>
<evidence type="ECO:0000313" key="2">
    <source>
        <dbReference type="Proteomes" id="UP000019804"/>
    </source>
</evidence>
<dbReference type="HOGENOM" id="CLU_2687384_0_0_1"/>